<dbReference type="EMBL" id="BAAAPN010000003">
    <property type="protein sequence ID" value="GAA1744724.1"/>
    <property type="molecule type" value="Genomic_DNA"/>
</dbReference>
<sequence length="59" mass="6119">MVMTRRSAVAPEFEWVEAADVDSTAPALEGDVGCTAVALEAGAFEFVAESGSADPRSSR</sequence>
<evidence type="ECO:0000313" key="1">
    <source>
        <dbReference type="EMBL" id="GAA1744724.1"/>
    </source>
</evidence>
<comment type="caution">
    <text evidence="1">The sequence shown here is derived from an EMBL/GenBank/DDBJ whole genome shotgun (WGS) entry which is preliminary data.</text>
</comment>
<evidence type="ECO:0000313" key="2">
    <source>
        <dbReference type="Proteomes" id="UP001501475"/>
    </source>
</evidence>
<name>A0ABN2JZI1_9MICO</name>
<protein>
    <submittedName>
        <fullName evidence="1">Uncharacterized protein</fullName>
    </submittedName>
</protein>
<dbReference type="Proteomes" id="UP001501475">
    <property type="component" value="Unassembled WGS sequence"/>
</dbReference>
<proteinExistence type="predicted"/>
<accession>A0ABN2JZI1</accession>
<organism evidence="1 2">
    <name type="scientific">Nostocoides vanveenii</name>
    <dbReference type="NCBI Taxonomy" id="330835"/>
    <lineage>
        <taxon>Bacteria</taxon>
        <taxon>Bacillati</taxon>
        <taxon>Actinomycetota</taxon>
        <taxon>Actinomycetes</taxon>
        <taxon>Micrococcales</taxon>
        <taxon>Intrasporangiaceae</taxon>
        <taxon>Nostocoides</taxon>
    </lineage>
</organism>
<keyword evidence="2" id="KW-1185">Reference proteome</keyword>
<dbReference type="RefSeq" id="WP_344060764.1">
    <property type="nucleotide sequence ID" value="NZ_BAAAPN010000003.1"/>
</dbReference>
<gene>
    <name evidence="1" type="ORF">GCM10009810_01740</name>
</gene>
<reference evidence="1 2" key="1">
    <citation type="journal article" date="2019" name="Int. J. Syst. Evol. Microbiol.">
        <title>The Global Catalogue of Microorganisms (GCM) 10K type strain sequencing project: providing services to taxonomists for standard genome sequencing and annotation.</title>
        <authorList>
            <consortium name="The Broad Institute Genomics Platform"/>
            <consortium name="The Broad Institute Genome Sequencing Center for Infectious Disease"/>
            <person name="Wu L."/>
            <person name="Ma J."/>
        </authorList>
    </citation>
    <scope>NUCLEOTIDE SEQUENCE [LARGE SCALE GENOMIC DNA]</scope>
    <source>
        <strain evidence="1 2">JCM 15591</strain>
    </source>
</reference>